<dbReference type="InterPro" id="IPR004074">
    <property type="entry name" value="IL-1_rcpt_I/II-typ"/>
</dbReference>
<comment type="similarity">
    <text evidence="1">Belongs to the interleukin-1 receptor family.</text>
</comment>
<dbReference type="InterPro" id="IPR013783">
    <property type="entry name" value="Ig-like_fold"/>
</dbReference>
<accession>A0A8C6WNN1</accession>
<organism evidence="9 10">
    <name type="scientific">Neogobius melanostomus</name>
    <name type="common">round goby</name>
    <dbReference type="NCBI Taxonomy" id="47308"/>
    <lineage>
        <taxon>Eukaryota</taxon>
        <taxon>Metazoa</taxon>
        <taxon>Chordata</taxon>
        <taxon>Craniata</taxon>
        <taxon>Vertebrata</taxon>
        <taxon>Euteleostomi</taxon>
        <taxon>Actinopterygii</taxon>
        <taxon>Neopterygii</taxon>
        <taxon>Teleostei</taxon>
        <taxon>Neoteleostei</taxon>
        <taxon>Acanthomorphata</taxon>
        <taxon>Gobiaria</taxon>
        <taxon>Gobiiformes</taxon>
        <taxon>Gobioidei</taxon>
        <taxon>Gobiidae</taxon>
        <taxon>Benthophilinae</taxon>
        <taxon>Neogobiini</taxon>
        <taxon>Neogobius</taxon>
    </lineage>
</organism>
<keyword evidence="7" id="KW-1133">Transmembrane helix</keyword>
<evidence type="ECO:0000256" key="4">
    <source>
        <dbReference type="ARBA" id="ARBA00023157"/>
    </source>
</evidence>
<dbReference type="InterPro" id="IPR003599">
    <property type="entry name" value="Ig_sub"/>
</dbReference>
<feature type="transmembrane region" description="Helical" evidence="7">
    <location>
        <begin position="355"/>
        <end position="378"/>
    </location>
</feature>
<keyword evidence="5" id="KW-0325">Glycoprotein</keyword>
<evidence type="ECO:0000313" key="10">
    <source>
        <dbReference type="Proteomes" id="UP000694523"/>
    </source>
</evidence>
<protein>
    <recommendedName>
        <fullName evidence="8">Ig-like domain-containing protein</fullName>
    </recommendedName>
</protein>
<dbReference type="SMART" id="SM00409">
    <property type="entry name" value="IG"/>
    <property type="match status" value="3"/>
</dbReference>
<keyword evidence="3" id="KW-0677">Repeat</keyword>
<keyword evidence="4" id="KW-1015">Disulfide bond</keyword>
<dbReference type="Ensembl" id="ENSNMLT00000022709.1">
    <property type="protein sequence ID" value="ENSNMLP00000020236.1"/>
    <property type="gene ID" value="ENSNMLG00000013211.1"/>
</dbReference>
<proteinExistence type="inferred from homology"/>
<evidence type="ECO:0000259" key="8">
    <source>
        <dbReference type="PROSITE" id="PS50835"/>
    </source>
</evidence>
<sequence>DKVCSKKKKRIVVKSNPCVPCADGCLVATPEIGLFQVEGEAVILSFPFLLRELKDRRMSLSGGTLLISKTNQTNAPNGTYSPEAEGRVLQRGAQLWLLPAQESDSGQYSCTYRSEAFCVRGALTLQVYSSHSMDMDRLSFPITLSEGEYLDFRCPSLSVFNRTETHAHWDKVRLMSETSYRVRGSRRKGRLLIPTVRMGHRGLYRCEVKVRLNQRQFNVSRAVNITVQGEHPASEVSPPVILSPLNGSVFENSHGSGMELACAVLLTDCPAAESTLVMWLVDGQSVEASYLDGRALQGGRRVGHVPGGCHVEVRLIILEMRERDTQAELKCVAQNQHGRQEVSVRLQLEDSTHTWLVVSSVALLCFLFVVSVFLCILVRPRLSRSKVDYTLARQDSTF</sequence>
<dbReference type="Gene3D" id="2.60.40.10">
    <property type="entry name" value="Immunoglobulins"/>
    <property type="match status" value="3"/>
</dbReference>
<reference evidence="9" key="2">
    <citation type="submission" date="2025-09" db="UniProtKB">
        <authorList>
            <consortium name="Ensembl"/>
        </authorList>
    </citation>
    <scope>IDENTIFICATION</scope>
</reference>
<evidence type="ECO:0000256" key="1">
    <source>
        <dbReference type="ARBA" id="ARBA00009752"/>
    </source>
</evidence>
<evidence type="ECO:0000256" key="7">
    <source>
        <dbReference type="SAM" id="Phobius"/>
    </source>
</evidence>
<keyword evidence="2" id="KW-0732">Signal</keyword>
<keyword evidence="7" id="KW-0812">Transmembrane</keyword>
<dbReference type="AlphaFoldDB" id="A0A8C6WNN1"/>
<evidence type="ECO:0000256" key="5">
    <source>
        <dbReference type="ARBA" id="ARBA00023180"/>
    </source>
</evidence>
<dbReference type="PRINTS" id="PR01536">
    <property type="entry name" value="INTRLKN1R12F"/>
</dbReference>
<dbReference type="GO" id="GO:0004908">
    <property type="term" value="F:interleukin-1 receptor activity"/>
    <property type="evidence" value="ECO:0007669"/>
    <property type="project" value="InterPro"/>
</dbReference>
<evidence type="ECO:0000256" key="2">
    <source>
        <dbReference type="ARBA" id="ARBA00022729"/>
    </source>
</evidence>
<dbReference type="InterPro" id="IPR015621">
    <property type="entry name" value="IL-1_rcpt_fam"/>
</dbReference>
<dbReference type="SUPFAM" id="SSF48726">
    <property type="entry name" value="Immunoglobulin"/>
    <property type="match status" value="3"/>
</dbReference>
<keyword evidence="7" id="KW-0472">Membrane</keyword>
<name>A0A8C6WNN1_9GOBI</name>
<feature type="domain" description="Ig-like" evidence="8">
    <location>
        <begin position="238"/>
        <end position="347"/>
    </location>
</feature>
<reference evidence="9" key="1">
    <citation type="submission" date="2025-08" db="UniProtKB">
        <authorList>
            <consortium name="Ensembl"/>
        </authorList>
    </citation>
    <scope>IDENTIFICATION</scope>
</reference>
<keyword evidence="6" id="KW-0393">Immunoglobulin domain</keyword>
<dbReference type="Proteomes" id="UP000694523">
    <property type="component" value="Unplaced"/>
</dbReference>
<dbReference type="PROSITE" id="PS50835">
    <property type="entry name" value="IG_LIKE"/>
    <property type="match status" value="2"/>
</dbReference>
<evidence type="ECO:0000313" key="9">
    <source>
        <dbReference type="Ensembl" id="ENSNMLP00000020236.1"/>
    </source>
</evidence>
<keyword evidence="10" id="KW-1185">Reference proteome</keyword>
<dbReference type="PANTHER" id="PTHR11890">
    <property type="entry name" value="INTERLEUKIN-1 RECEPTOR FAMILY MEMBER"/>
    <property type="match status" value="1"/>
</dbReference>
<dbReference type="InterPro" id="IPR036179">
    <property type="entry name" value="Ig-like_dom_sf"/>
</dbReference>
<evidence type="ECO:0000256" key="6">
    <source>
        <dbReference type="ARBA" id="ARBA00023319"/>
    </source>
</evidence>
<dbReference type="InterPro" id="IPR007110">
    <property type="entry name" value="Ig-like_dom"/>
</dbReference>
<dbReference type="PANTHER" id="PTHR11890:SF18">
    <property type="entry name" value="LYMPHOCYTE ACTIVATION GENE 3 PROTEIN"/>
    <property type="match status" value="1"/>
</dbReference>
<evidence type="ECO:0000256" key="3">
    <source>
        <dbReference type="ARBA" id="ARBA00022737"/>
    </source>
</evidence>
<feature type="domain" description="Ig-like" evidence="8">
    <location>
        <begin position="146"/>
        <end position="224"/>
    </location>
</feature>